<accession>X0Z4M3</accession>
<gene>
    <name evidence="3" type="ORF">S01H4_14737</name>
</gene>
<keyword evidence="1" id="KW-0472">Membrane</keyword>
<dbReference type="AlphaFoldDB" id="X0Z4M3"/>
<proteinExistence type="predicted"/>
<reference evidence="3" key="1">
    <citation type="journal article" date="2014" name="Front. Microbiol.">
        <title>High frequency of phylogenetically diverse reductive dehalogenase-homologous genes in deep subseafloor sedimentary metagenomes.</title>
        <authorList>
            <person name="Kawai M."/>
            <person name="Futagami T."/>
            <person name="Toyoda A."/>
            <person name="Takaki Y."/>
            <person name="Nishi S."/>
            <person name="Hori S."/>
            <person name="Arai W."/>
            <person name="Tsubouchi T."/>
            <person name="Morono Y."/>
            <person name="Uchiyama I."/>
            <person name="Ito T."/>
            <person name="Fujiyama A."/>
            <person name="Inagaki F."/>
            <person name="Takami H."/>
        </authorList>
    </citation>
    <scope>NUCLEOTIDE SEQUENCE</scope>
    <source>
        <strain evidence="3">Expedition CK06-06</strain>
    </source>
</reference>
<dbReference type="InterPro" id="IPR046642">
    <property type="entry name" value="DUF6754"/>
</dbReference>
<keyword evidence="1" id="KW-0812">Transmembrane</keyword>
<organism evidence="3">
    <name type="scientific">marine sediment metagenome</name>
    <dbReference type="NCBI Taxonomy" id="412755"/>
    <lineage>
        <taxon>unclassified sequences</taxon>
        <taxon>metagenomes</taxon>
        <taxon>ecological metagenomes</taxon>
    </lineage>
</organism>
<protein>
    <recommendedName>
        <fullName evidence="2">DUF6754 domain-containing protein</fullName>
    </recommendedName>
</protein>
<name>X0Z4M3_9ZZZZ</name>
<evidence type="ECO:0000313" key="3">
    <source>
        <dbReference type="EMBL" id="GAG63954.1"/>
    </source>
</evidence>
<sequence>MILLIATIAAIYYFTDAVEKGKEVTIRSIPALDAIDEAVGRAAETGRPVHFTPGYSLGGLYNPTMGPGVMAGITILSKVAEVTAKLGTGLIVSLAQAEAVPLVEEILKTVYRAANAEVPPNAVRFISTEQYAYAAGILSILLEERPGANILMGYFWSESLQFAEGGSYVGAMQIGGTASPSQIPFFVASCDYCLIGEELFAAKGYIDRDPANLGSLVASDLLRTLLIGLTVLSFIAVNFNLGFLVNILSM</sequence>
<dbReference type="Pfam" id="PF20539">
    <property type="entry name" value="DUF6754"/>
    <property type="match status" value="1"/>
</dbReference>
<dbReference type="EMBL" id="BART01006458">
    <property type="protein sequence ID" value="GAG63954.1"/>
    <property type="molecule type" value="Genomic_DNA"/>
</dbReference>
<evidence type="ECO:0000256" key="1">
    <source>
        <dbReference type="SAM" id="Phobius"/>
    </source>
</evidence>
<feature type="domain" description="DUF6754" evidence="2">
    <location>
        <begin position="2"/>
        <end position="241"/>
    </location>
</feature>
<evidence type="ECO:0000259" key="2">
    <source>
        <dbReference type="Pfam" id="PF20539"/>
    </source>
</evidence>
<feature type="transmembrane region" description="Helical" evidence="1">
    <location>
        <begin position="225"/>
        <end position="248"/>
    </location>
</feature>
<keyword evidence="1" id="KW-1133">Transmembrane helix</keyword>
<comment type="caution">
    <text evidence="3">The sequence shown here is derived from an EMBL/GenBank/DDBJ whole genome shotgun (WGS) entry which is preliminary data.</text>
</comment>